<feature type="transmembrane region" description="Helical" evidence="1">
    <location>
        <begin position="58"/>
        <end position="79"/>
    </location>
</feature>
<dbReference type="Proteomes" id="UP000217507">
    <property type="component" value="Chromosome"/>
</dbReference>
<feature type="transmembrane region" description="Helical" evidence="1">
    <location>
        <begin position="180"/>
        <end position="205"/>
    </location>
</feature>
<protein>
    <recommendedName>
        <fullName evidence="4">Glycosyltransferase RgtA/B/C/D-like domain-containing protein</fullName>
    </recommendedName>
</protein>
<keyword evidence="1" id="KW-0812">Transmembrane</keyword>
<evidence type="ECO:0000313" key="2">
    <source>
        <dbReference type="EMBL" id="BAY69964.1"/>
    </source>
</evidence>
<evidence type="ECO:0000256" key="1">
    <source>
        <dbReference type="SAM" id="Phobius"/>
    </source>
</evidence>
<feature type="transmembrane region" description="Helical" evidence="1">
    <location>
        <begin position="85"/>
        <end position="104"/>
    </location>
</feature>
<name>A0A1Z4KLZ5_ANAVA</name>
<feature type="transmembrane region" description="Helical" evidence="1">
    <location>
        <begin position="325"/>
        <end position="343"/>
    </location>
</feature>
<evidence type="ECO:0000313" key="3">
    <source>
        <dbReference type="Proteomes" id="UP000217507"/>
    </source>
</evidence>
<proteinExistence type="predicted"/>
<gene>
    <name evidence="2" type="ORF">NIES23_27640</name>
</gene>
<dbReference type="EMBL" id="AP018216">
    <property type="protein sequence ID" value="BAY69964.1"/>
    <property type="molecule type" value="Genomic_DNA"/>
</dbReference>
<dbReference type="AlphaFoldDB" id="A0A1Z4KLZ5"/>
<accession>A0A1Z4KLZ5</accession>
<organism evidence="2 3">
    <name type="scientific">Trichormus variabilis NIES-23</name>
    <dbReference type="NCBI Taxonomy" id="1973479"/>
    <lineage>
        <taxon>Bacteria</taxon>
        <taxon>Bacillati</taxon>
        <taxon>Cyanobacteriota</taxon>
        <taxon>Cyanophyceae</taxon>
        <taxon>Nostocales</taxon>
        <taxon>Nostocaceae</taxon>
        <taxon>Trichormus</taxon>
    </lineage>
</organism>
<feature type="transmembrane region" description="Helical" evidence="1">
    <location>
        <begin position="134"/>
        <end position="154"/>
    </location>
</feature>
<feature type="transmembrane region" description="Helical" evidence="1">
    <location>
        <begin position="28"/>
        <end position="46"/>
    </location>
</feature>
<feature type="transmembrane region" description="Helical" evidence="1">
    <location>
        <begin position="212"/>
        <end position="231"/>
    </location>
</feature>
<keyword evidence="1" id="KW-0472">Membrane</keyword>
<sequence length="399" mass="46424">MTQWTGRKSFKFIKHDFKSLLISFQQRFPRYLIVCIICAVIIRLICVPNKSVDYKYFLAPWYDFIVSNGGFSALKYSFADYTPPYLYWILIAGTVLSGLPKILAIKLFAMSVDFVCAFFTYKIVKLKYPEGRKAIFAFITVILSPVVIYNSALWGQCDSIYTTGLIACIYFLSIQKQLSALVSFGIALSFKLQAMFLSPLLLIFLIKNRIKWYYLPIPFLVYLIAIMPAWVAGRPIQELLLIYFNQANKYKELAKNAPNIYQWIPNNSYNIVAPLGVIITIFAIFLLTYVVYKSKLEITLDRLIHLATTIVLLVPYILPKMHERYFYPADICSIIFAFYFPHYRWIAILVPMSSFFSYLGTPIYIKLFSIPLAFVLWFVVKTCDLIYPRYQAKFYLNNQ</sequence>
<feature type="transmembrane region" description="Helical" evidence="1">
    <location>
        <begin position="271"/>
        <end position="291"/>
    </location>
</feature>
<evidence type="ECO:0008006" key="4">
    <source>
        <dbReference type="Google" id="ProtNLM"/>
    </source>
</evidence>
<keyword evidence="1" id="KW-1133">Transmembrane helix</keyword>
<feature type="transmembrane region" description="Helical" evidence="1">
    <location>
        <begin position="355"/>
        <end position="380"/>
    </location>
</feature>
<reference evidence="2 3" key="1">
    <citation type="submission" date="2017-06" db="EMBL/GenBank/DDBJ databases">
        <title>Genome sequencing of cyanobaciteial culture collection at National Institute for Environmental Studies (NIES).</title>
        <authorList>
            <person name="Hirose Y."/>
            <person name="Shimura Y."/>
            <person name="Fujisawa T."/>
            <person name="Nakamura Y."/>
            <person name="Kawachi M."/>
        </authorList>
    </citation>
    <scope>NUCLEOTIDE SEQUENCE [LARGE SCALE GENOMIC DNA]</scope>
    <source>
        <strain evidence="2 3">NIES-23</strain>
    </source>
</reference>